<evidence type="ECO:0000313" key="2">
    <source>
        <dbReference type="Proteomes" id="UP000499080"/>
    </source>
</evidence>
<dbReference type="EMBL" id="BGPR01022179">
    <property type="protein sequence ID" value="GBN88232.1"/>
    <property type="molecule type" value="Genomic_DNA"/>
</dbReference>
<dbReference type="Proteomes" id="UP000499080">
    <property type="component" value="Unassembled WGS sequence"/>
</dbReference>
<accession>A0A4Y2SJ51</accession>
<comment type="caution">
    <text evidence="1">The sequence shown here is derived from an EMBL/GenBank/DDBJ whole genome shotgun (WGS) entry which is preliminary data.</text>
</comment>
<protein>
    <submittedName>
        <fullName evidence="1">Uncharacterized protein</fullName>
    </submittedName>
</protein>
<keyword evidence="2" id="KW-1185">Reference proteome</keyword>
<sequence>MVAYMGPRLYSWHTIVGNEIGRSRTRDSIPVEIRRVCGLVHFTPDVVDQVSSTSCAIVSSESEGVVAHIQSDDVRSVANPGGLWGYTPPPQS</sequence>
<reference evidence="1 2" key="1">
    <citation type="journal article" date="2019" name="Sci. Rep.">
        <title>Orb-weaving spider Araneus ventricosus genome elucidates the spidroin gene catalogue.</title>
        <authorList>
            <person name="Kono N."/>
            <person name="Nakamura H."/>
            <person name="Ohtoshi R."/>
            <person name="Moran D.A.P."/>
            <person name="Shinohara A."/>
            <person name="Yoshida Y."/>
            <person name="Fujiwara M."/>
            <person name="Mori M."/>
            <person name="Tomita M."/>
            <person name="Arakawa K."/>
        </authorList>
    </citation>
    <scope>NUCLEOTIDE SEQUENCE [LARGE SCALE GENOMIC DNA]</scope>
</reference>
<evidence type="ECO:0000313" key="1">
    <source>
        <dbReference type="EMBL" id="GBN88232.1"/>
    </source>
</evidence>
<proteinExistence type="predicted"/>
<organism evidence="1 2">
    <name type="scientific">Araneus ventricosus</name>
    <name type="common">Orbweaver spider</name>
    <name type="synonym">Epeira ventricosa</name>
    <dbReference type="NCBI Taxonomy" id="182803"/>
    <lineage>
        <taxon>Eukaryota</taxon>
        <taxon>Metazoa</taxon>
        <taxon>Ecdysozoa</taxon>
        <taxon>Arthropoda</taxon>
        <taxon>Chelicerata</taxon>
        <taxon>Arachnida</taxon>
        <taxon>Araneae</taxon>
        <taxon>Araneomorphae</taxon>
        <taxon>Entelegynae</taxon>
        <taxon>Araneoidea</taxon>
        <taxon>Araneidae</taxon>
        <taxon>Araneus</taxon>
    </lineage>
</organism>
<gene>
    <name evidence="1" type="ORF">AVEN_20394_1</name>
</gene>
<dbReference type="AlphaFoldDB" id="A0A4Y2SJ51"/>
<name>A0A4Y2SJ51_ARAVE</name>